<proteinExistence type="predicted"/>
<reference evidence="6" key="1">
    <citation type="journal article" date="2014" name="Front. Microbiol.">
        <title>High frequency of phylogenetically diverse reductive dehalogenase-homologous genes in deep subseafloor sedimentary metagenomes.</title>
        <authorList>
            <person name="Kawai M."/>
            <person name="Futagami T."/>
            <person name="Toyoda A."/>
            <person name="Takaki Y."/>
            <person name="Nishi S."/>
            <person name="Hori S."/>
            <person name="Arai W."/>
            <person name="Tsubouchi T."/>
            <person name="Morono Y."/>
            <person name="Uchiyama I."/>
            <person name="Ito T."/>
            <person name="Fujiyama A."/>
            <person name="Inagaki F."/>
            <person name="Takami H."/>
        </authorList>
    </citation>
    <scope>NUCLEOTIDE SEQUENCE</scope>
    <source>
        <strain evidence="6">Expedition CK06-06</strain>
    </source>
</reference>
<sequence>TVFLTKMQLKSLIKKWRKYSELSNLGIIVRRKFFNNAFDGALTCAGIVSGSFIIFLSNPAQILSSAIIIITGFSTAAAIGISGLWGAFLSEEAERKKKMTDLKKDMVIFEEEKKDEINFKENNGLNKDEKEILEEQEIQKAMITPINLNHSKNKNSLKENKNKKNNTSIIEQSERFATIIASLVDGGAPVLGSVLPLIPFFFGDTLSLFHFIISYGVLVAILIYLGFFLGKISGGSHAKYAIHLVSAGVVTLLVSLLLQLVIPT</sequence>
<evidence type="ECO:0000256" key="2">
    <source>
        <dbReference type="ARBA" id="ARBA00022692"/>
    </source>
</evidence>
<feature type="non-terminal residue" evidence="6">
    <location>
        <position position="1"/>
    </location>
</feature>
<feature type="transmembrane region" description="Helical" evidence="5">
    <location>
        <begin position="208"/>
        <end position="229"/>
    </location>
</feature>
<dbReference type="AlphaFoldDB" id="X1DAZ7"/>
<comment type="subcellular location">
    <subcellularLocation>
        <location evidence="1">Endomembrane system</location>
        <topology evidence="1">Multi-pass membrane protein</topology>
    </subcellularLocation>
</comment>
<keyword evidence="2 5" id="KW-0812">Transmembrane</keyword>
<dbReference type="InterPro" id="IPR008217">
    <property type="entry name" value="Ccc1_fam"/>
</dbReference>
<accession>X1DAZ7</accession>
<dbReference type="GO" id="GO:0012505">
    <property type="term" value="C:endomembrane system"/>
    <property type="evidence" value="ECO:0007669"/>
    <property type="project" value="UniProtKB-SubCell"/>
</dbReference>
<evidence type="ECO:0000256" key="4">
    <source>
        <dbReference type="ARBA" id="ARBA00023136"/>
    </source>
</evidence>
<name>X1DAZ7_9ZZZZ</name>
<comment type="caution">
    <text evidence="6">The sequence shown here is derived from an EMBL/GenBank/DDBJ whole genome shotgun (WGS) entry which is preliminary data.</text>
</comment>
<dbReference type="Pfam" id="PF01988">
    <property type="entry name" value="VIT1"/>
    <property type="match status" value="1"/>
</dbReference>
<dbReference type="GO" id="GO:0030026">
    <property type="term" value="P:intracellular manganese ion homeostasis"/>
    <property type="evidence" value="ECO:0007669"/>
    <property type="project" value="InterPro"/>
</dbReference>
<dbReference type="EMBL" id="BART01024238">
    <property type="protein sequence ID" value="GAH02254.1"/>
    <property type="molecule type" value="Genomic_DNA"/>
</dbReference>
<gene>
    <name evidence="6" type="ORF">S01H4_43855</name>
</gene>
<feature type="transmembrane region" description="Helical" evidence="5">
    <location>
        <begin position="176"/>
        <end position="202"/>
    </location>
</feature>
<feature type="transmembrane region" description="Helical" evidence="5">
    <location>
        <begin position="62"/>
        <end position="89"/>
    </location>
</feature>
<evidence type="ECO:0008006" key="7">
    <source>
        <dbReference type="Google" id="ProtNLM"/>
    </source>
</evidence>
<keyword evidence="3 5" id="KW-1133">Transmembrane helix</keyword>
<evidence type="ECO:0000256" key="5">
    <source>
        <dbReference type="SAM" id="Phobius"/>
    </source>
</evidence>
<dbReference type="GO" id="GO:0005384">
    <property type="term" value="F:manganese ion transmembrane transporter activity"/>
    <property type="evidence" value="ECO:0007669"/>
    <property type="project" value="InterPro"/>
</dbReference>
<evidence type="ECO:0000313" key="6">
    <source>
        <dbReference type="EMBL" id="GAH02254.1"/>
    </source>
</evidence>
<protein>
    <recommendedName>
        <fullName evidence="7">VIT family protein</fullName>
    </recommendedName>
</protein>
<evidence type="ECO:0000256" key="1">
    <source>
        <dbReference type="ARBA" id="ARBA00004127"/>
    </source>
</evidence>
<keyword evidence="4 5" id="KW-0472">Membrane</keyword>
<organism evidence="6">
    <name type="scientific">marine sediment metagenome</name>
    <dbReference type="NCBI Taxonomy" id="412755"/>
    <lineage>
        <taxon>unclassified sequences</taxon>
        <taxon>metagenomes</taxon>
        <taxon>ecological metagenomes</taxon>
    </lineage>
</organism>
<feature type="transmembrane region" description="Helical" evidence="5">
    <location>
        <begin position="241"/>
        <end position="262"/>
    </location>
</feature>
<evidence type="ECO:0000256" key="3">
    <source>
        <dbReference type="ARBA" id="ARBA00022989"/>
    </source>
</evidence>
<feature type="transmembrane region" description="Helical" evidence="5">
    <location>
        <begin position="37"/>
        <end position="56"/>
    </location>
</feature>